<evidence type="ECO:0000313" key="1">
    <source>
        <dbReference type="EMBL" id="KAJ5483715.1"/>
    </source>
</evidence>
<keyword evidence="2" id="KW-1185">Reference proteome</keyword>
<dbReference type="OrthoDB" id="9974981at2759"/>
<evidence type="ECO:0008006" key="3">
    <source>
        <dbReference type="Google" id="ProtNLM"/>
    </source>
</evidence>
<evidence type="ECO:0000313" key="2">
    <source>
        <dbReference type="Proteomes" id="UP001147760"/>
    </source>
</evidence>
<dbReference type="EMBL" id="JAPWDO010000002">
    <property type="protein sequence ID" value="KAJ5483715.1"/>
    <property type="molecule type" value="Genomic_DNA"/>
</dbReference>
<name>A0A9X0BTY1_9EURO</name>
<dbReference type="AlphaFoldDB" id="A0A9X0BTY1"/>
<organism evidence="1 2">
    <name type="scientific">Penicillium desertorum</name>
    <dbReference type="NCBI Taxonomy" id="1303715"/>
    <lineage>
        <taxon>Eukaryota</taxon>
        <taxon>Fungi</taxon>
        <taxon>Dikarya</taxon>
        <taxon>Ascomycota</taxon>
        <taxon>Pezizomycotina</taxon>
        <taxon>Eurotiomycetes</taxon>
        <taxon>Eurotiomycetidae</taxon>
        <taxon>Eurotiales</taxon>
        <taxon>Aspergillaceae</taxon>
        <taxon>Penicillium</taxon>
    </lineage>
</organism>
<sequence length="48" mass="5374">MLYTRIIFEDGAGNFESKGTLNGLLSLPKEDIDEATRAAIERSKNTTW</sequence>
<protein>
    <recommendedName>
        <fullName evidence="3">Aldehyde dehydrogenase domain-containing protein</fullName>
    </recommendedName>
</protein>
<reference evidence="1" key="1">
    <citation type="submission" date="2022-12" db="EMBL/GenBank/DDBJ databases">
        <authorList>
            <person name="Petersen C."/>
        </authorList>
    </citation>
    <scope>NUCLEOTIDE SEQUENCE</scope>
    <source>
        <strain evidence="1">IBT 17660</strain>
    </source>
</reference>
<accession>A0A9X0BTY1</accession>
<reference evidence="1" key="2">
    <citation type="journal article" date="2023" name="IMA Fungus">
        <title>Comparative genomic study of the Penicillium genus elucidates a diverse pangenome and 15 lateral gene transfer events.</title>
        <authorList>
            <person name="Petersen C."/>
            <person name="Sorensen T."/>
            <person name="Nielsen M.R."/>
            <person name="Sondergaard T.E."/>
            <person name="Sorensen J.L."/>
            <person name="Fitzpatrick D.A."/>
            <person name="Frisvad J.C."/>
            <person name="Nielsen K.L."/>
        </authorList>
    </citation>
    <scope>NUCLEOTIDE SEQUENCE</scope>
    <source>
        <strain evidence="1">IBT 17660</strain>
    </source>
</reference>
<gene>
    <name evidence="1" type="ORF">N7530_002961</name>
</gene>
<dbReference type="Proteomes" id="UP001147760">
    <property type="component" value="Unassembled WGS sequence"/>
</dbReference>
<proteinExistence type="predicted"/>
<comment type="caution">
    <text evidence="1">The sequence shown here is derived from an EMBL/GenBank/DDBJ whole genome shotgun (WGS) entry which is preliminary data.</text>
</comment>